<dbReference type="RefSeq" id="WP_173062451.1">
    <property type="nucleotide sequence ID" value="NZ_AP022853.1"/>
</dbReference>
<feature type="transmembrane region" description="Helical" evidence="1">
    <location>
        <begin position="405"/>
        <end position="422"/>
    </location>
</feature>
<keyword evidence="1" id="KW-1133">Transmembrane helix</keyword>
<feature type="transmembrane region" description="Helical" evidence="1">
    <location>
        <begin position="296"/>
        <end position="315"/>
    </location>
</feature>
<feature type="transmembrane region" description="Helical" evidence="1">
    <location>
        <begin position="139"/>
        <end position="159"/>
    </location>
</feature>
<feature type="transmembrane region" description="Helical" evidence="1">
    <location>
        <begin position="248"/>
        <end position="265"/>
    </location>
</feature>
<sequence>MYGLYVILGLVFLAAPLLGIIAYLRVNQLEKTLQRLRSADPLASRVAALEAEVGQLKRRLSESPDIAPLPAAIDEQPLAVPSPAPATASHAPRHRVAAEPRPKLDLEALIAGRWLNRIGIIALLLAGAFFLKFAFDNDWIGPAGRVAIGLLAGSALIVFSQTILQRGYSYFSEGIAGLGAGVLYLSLYAAHQYYQLIPSWAAFGGMAIVTAALMALALGRDSVRIALLALAGGFLTPALLSSGVDAQIQLFSYIAVLNFGLLALTRQRDWDVLPPLALLATILYYIGWHQQFYHDATHLLPTLAFLSLFFAQFSAQSLLQARRSGPLNALQILLLVLTAGFYLVALGELLYDLHRAQLTLALLLISAAYLGMMRLTPPSTARLLFAATALTAATLAIPVQLEGEWIAIAWAVEGAALAGSGFRTDHAGLRGGGLILFVLAALNLVFDLPDGGAFLLNARFATFAVLVACLGLSAAWAFRSRETLSANERFAFGVAGVAANVFALWGLSLELWDAFDTGQRHGLAQMLSLSLLWAAYATALILVGVRRDIAALRWQALALFGLLVGKVFLYDLSLLDRAYRIVSFFALGMALLVVSFFYQRRQSADKSENES</sequence>
<feature type="transmembrane region" description="Helical" evidence="1">
    <location>
        <begin position="225"/>
        <end position="242"/>
    </location>
</feature>
<feature type="transmembrane region" description="Helical" evidence="1">
    <location>
        <begin position="490"/>
        <end position="507"/>
    </location>
</feature>
<accession>A0A6F8VBM0</accession>
<feature type="transmembrane region" description="Helical" evidence="1">
    <location>
        <begin position="6"/>
        <end position="26"/>
    </location>
</feature>
<feature type="transmembrane region" description="Helical" evidence="1">
    <location>
        <begin position="171"/>
        <end position="191"/>
    </location>
</feature>
<dbReference type="Pfam" id="PF10101">
    <property type="entry name" value="DUF2339"/>
    <property type="match status" value="1"/>
</dbReference>
<gene>
    <name evidence="2" type="ORF">SKTS_14270</name>
</gene>
<proteinExistence type="predicted"/>
<feature type="transmembrane region" description="Helical" evidence="1">
    <location>
        <begin position="552"/>
        <end position="572"/>
    </location>
</feature>
<dbReference type="InterPro" id="IPR019286">
    <property type="entry name" value="DUF2339_TM"/>
</dbReference>
<dbReference type="Proteomes" id="UP000502260">
    <property type="component" value="Chromosome"/>
</dbReference>
<feature type="transmembrane region" description="Helical" evidence="1">
    <location>
        <begin position="527"/>
        <end position="545"/>
    </location>
</feature>
<evidence type="ECO:0000313" key="3">
    <source>
        <dbReference type="Proteomes" id="UP000502260"/>
    </source>
</evidence>
<evidence type="ECO:0008006" key="4">
    <source>
        <dbReference type="Google" id="ProtNLM"/>
    </source>
</evidence>
<feature type="transmembrane region" description="Helical" evidence="1">
    <location>
        <begin position="458"/>
        <end position="478"/>
    </location>
</feature>
<reference evidence="3" key="1">
    <citation type="submission" date="2020-03" db="EMBL/GenBank/DDBJ databases">
        <title>Complete genome sequence of sulfur-oxidizing bacterium skT11.</title>
        <authorList>
            <person name="Kanda M."/>
            <person name="Kojima H."/>
            <person name="Fukui M."/>
        </authorList>
    </citation>
    <scope>NUCLEOTIDE SEQUENCE [LARGE SCALE GENOMIC DNA]</scope>
    <source>
        <strain evidence="3">skT11</strain>
    </source>
</reference>
<name>A0A6F8VBM0_9PROT</name>
<feature type="transmembrane region" description="Helical" evidence="1">
    <location>
        <begin position="578"/>
        <end position="598"/>
    </location>
</feature>
<keyword evidence="1" id="KW-0812">Transmembrane</keyword>
<dbReference type="KEGG" id="slac:SKTS_14270"/>
<protein>
    <recommendedName>
        <fullName evidence="4">DUF2339 domain-containing protein</fullName>
    </recommendedName>
</protein>
<evidence type="ECO:0000313" key="2">
    <source>
        <dbReference type="EMBL" id="BCB26541.1"/>
    </source>
</evidence>
<feature type="transmembrane region" description="Helical" evidence="1">
    <location>
        <begin position="327"/>
        <end position="347"/>
    </location>
</feature>
<keyword evidence="1" id="KW-0472">Membrane</keyword>
<dbReference type="EMBL" id="AP022853">
    <property type="protein sequence ID" value="BCB26541.1"/>
    <property type="molecule type" value="Genomic_DNA"/>
</dbReference>
<feature type="transmembrane region" description="Helical" evidence="1">
    <location>
        <begin position="353"/>
        <end position="371"/>
    </location>
</feature>
<feature type="transmembrane region" description="Helical" evidence="1">
    <location>
        <begin position="383"/>
        <end position="399"/>
    </location>
</feature>
<organism evidence="2 3">
    <name type="scientific">Sulfurimicrobium lacus</name>
    <dbReference type="NCBI Taxonomy" id="2715678"/>
    <lineage>
        <taxon>Bacteria</taxon>
        <taxon>Pseudomonadati</taxon>
        <taxon>Pseudomonadota</taxon>
        <taxon>Betaproteobacteria</taxon>
        <taxon>Nitrosomonadales</taxon>
        <taxon>Sulfuricellaceae</taxon>
        <taxon>Sulfurimicrobium</taxon>
    </lineage>
</organism>
<feature type="transmembrane region" description="Helical" evidence="1">
    <location>
        <begin position="429"/>
        <end position="446"/>
    </location>
</feature>
<feature type="transmembrane region" description="Helical" evidence="1">
    <location>
        <begin position="114"/>
        <end position="133"/>
    </location>
</feature>
<feature type="transmembrane region" description="Helical" evidence="1">
    <location>
        <begin position="272"/>
        <end position="290"/>
    </location>
</feature>
<keyword evidence="3" id="KW-1185">Reference proteome</keyword>
<dbReference type="PANTHER" id="PTHR38434">
    <property type="entry name" value="BLL2549 PROTEIN"/>
    <property type="match status" value="1"/>
</dbReference>
<feature type="transmembrane region" description="Helical" evidence="1">
    <location>
        <begin position="197"/>
        <end position="218"/>
    </location>
</feature>
<dbReference type="PANTHER" id="PTHR38434:SF1">
    <property type="entry name" value="BLL2549 PROTEIN"/>
    <property type="match status" value="1"/>
</dbReference>
<evidence type="ECO:0000256" key="1">
    <source>
        <dbReference type="SAM" id="Phobius"/>
    </source>
</evidence>
<dbReference type="AlphaFoldDB" id="A0A6F8VBM0"/>